<keyword evidence="2" id="KW-1185">Reference proteome</keyword>
<gene>
    <name evidence="1" type="ORF">NQ176_g6425</name>
</gene>
<evidence type="ECO:0000313" key="2">
    <source>
        <dbReference type="Proteomes" id="UP001143910"/>
    </source>
</evidence>
<organism evidence="1 2">
    <name type="scientific">Zarea fungicola</name>
    <dbReference type="NCBI Taxonomy" id="93591"/>
    <lineage>
        <taxon>Eukaryota</taxon>
        <taxon>Fungi</taxon>
        <taxon>Dikarya</taxon>
        <taxon>Ascomycota</taxon>
        <taxon>Pezizomycotina</taxon>
        <taxon>Sordariomycetes</taxon>
        <taxon>Hypocreomycetidae</taxon>
        <taxon>Hypocreales</taxon>
        <taxon>Cordycipitaceae</taxon>
        <taxon>Zarea</taxon>
    </lineage>
</organism>
<name>A0ACC1N3F7_9HYPO</name>
<dbReference type="Proteomes" id="UP001143910">
    <property type="component" value="Unassembled WGS sequence"/>
</dbReference>
<sequence>MVERVTDMMPAGVESLSLLINFKPTEKRKNTSVPVSTAREVLHILQNHYPERLGKALIINVPWIVWGFFKIVTPFIDPVTRDKLKFNEDMKQYVPAEQLWSEDWGGQMGFEYDHDTYWPALNDLCKQRREAKTARWTAAGQIIGESEDYLCGGTDISVTGFKYESESQAGLEEKLEAVTLEEKIPVVEAEVQATVTA</sequence>
<accession>A0ACC1N3F7</accession>
<evidence type="ECO:0000313" key="1">
    <source>
        <dbReference type="EMBL" id="KAJ2973767.1"/>
    </source>
</evidence>
<dbReference type="EMBL" id="JANJQO010000923">
    <property type="protein sequence ID" value="KAJ2973767.1"/>
    <property type="molecule type" value="Genomic_DNA"/>
</dbReference>
<proteinExistence type="predicted"/>
<comment type="caution">
    <text evidence="1">The sequence shown here is derived from an EMBL/GenBank/DDBJ whole genome shotgun (WGS) entry which is preliminary data.</text>
</comment>
<protein>
    <submittedName>
        <fullName evidence="1">Uncharacterized protein</fullName>
    </submittedName>
</protein>
<reference evidence="1" key="1">
    <citation type="submission" date="2022-08" db="EMBL/GenBank/DDBJ databases">
        <title>Genome Sequence of Lecanicillium fungicola.</title>
        <authorList>
            <person name="Buettner E."/>
        </authorList>
    </citation>
    <scope>NUCLEOTIDE SEQUENCE</scope>
    <source>
        <strain evidence="1">Babe33</strain>
    </source>
</reference>